<dbReference type="AlphaFoldDB" id="A0A930B9J4"/>
<reference evidence="1" key="1">
    <citation type="submission" date="2020-04" db="EMBL/GenBank/DDBJ databases">
        <title>Deep metagenomics examines the oral microbiome during advanced dental caries in children, revealing novel taxa and co-occurrences with host molecules.</title>
        <authorList>
            <person name="Baker J.L."/>
            <person name="Morton J.T."/>
            <person name="Dinis M."/>
            <person name="Alvarez R."/>
            <person name="Tran N.C."/>
            <person name="Knight R."/>
            <person name="Edlund A."/>
        </authorList>
    </citation>
    <scope>NUCLEOTIDE SEQUENCE</scope>
    <source>
        <strain evidence="1">JCVI_32_bin.14</strain>
    </source>
</reference>
<gene>
    <name evidence="1" type="ORF">HXL70_08320</name>
</gene>
<dbReference type="EMBL" id="JABZMK010000085">
    <property type="protein sequence ID" value="MBF1130025.1"/>
    <property type="molecule type" value="Genomic_DNA"/>
</dbReference>
<dbReference type="Proteomes" id="UP000757890">
    <property type="component" value="Unassembled WGS sequence"/>
</dbReference>
<sequence>MKKYIILGIIILAVILGGGVFALFSALSGGPWEGVWWGVQEAGMNWSGDNIRNLETITFTRNDDKTITVDHRVQQGSKEVEGSLSGTGAIDGGRLIVTTKTGREVTFSYSRISKLIELPLKNADKTPVTVKPLTEENNNDMEEIRSEIVKISQKPENKIDTTLSSTKS</sequence>
<protein>
    <submittedName>
        <fullName evidence="1">Succinate dehydrogenase</fullName>
    </submittedName>
</protein>
<name>A0A930B9J4_9FIRM</name>
<proteinExistence type="predicted"/>
<comment type="caution">
    <text evidence="1">The sequence shown here is derived from an EMBL/GenBank/DDBJ whole genome shotgun (WGS) entry which is preliminary data.</text>
</comment>
<accession>A0A930B9J4</accession>
<dbReference type="RefSeq" id="WP_274950890.1">
    <property type="nucleotide sequence ID" value="NZ_CATVVQ010000002.1"/>
</dbReference>
<evidence type="ECO:0000313" key="2">
    <source>
        <dbReference type="Proteomes" id="UP000757890"/>
    </source>
</evidence>
<evidence type="ECO:0000313" key="1">
    <source>
        <dbReference type="EMBL" id="MBF1130025.1"/>
    </source>
</evidence>
<organism evidence="1 2">
    <name type="scientific">Dialister invisus</name>
    <dbReference type="NCBI Taxonomy" id="218538"/>
    <lineage>
        <taxon>Bacteria</taxon>
        <taxon>Bacillati</taxon>
        <taxon>Bacillota</taxon>
        <taxon>Negativicutes</taxon>
        <taxon>Veillonellales</taxon>
        <taxon>Veillonellaceae</taxon>
        <taxon>Dialister</taxon>
    </lineage>
</organism>